<feature type="domain" description="Ras-GEF" evidence="1">
    <location>
        <begin position="63"/>
        <end position="222"/>
    </location>
</feature>
<dbReference type="EMBL" id="LNYO01000013">
    <property type="protein sequence ID" value="KTD36148.1"/>
    <property type="molecule type" value="Genomic_DNA"/>
</dbReference>
<dbReference type="Pfam" id="PF00617">
    <property type="entry name" value="RasGEF"/>
    <property type="match status" value="1"/>
</dbReference>
<dbReference type="OrthoDB" id="5651258at2"/>
<dbReference type="GO" id="GO:0007264">
    <property type="term" value="P:small GTPase-mediated signal transduction"/>
    <property type="evidence" value="ECO:0007669"/>
    <property type="project" value="InterPro"/>
</dbReference>
<gene>
    <name evidence="2" type="ORF">Lnau_1132</name>
</gene>
<accession>A0A0W0WV57</accession>
<dbReference type="GO" id="GO:0005085">
    <property type="term" value="F:guanyl-nucleotide exchange factor activity"/>
    <property type="evidence" value="ECO:0007669"/>
    <property type="project" value="InterPro"/>
</dbReference>
<evidence type="ECO:0000313" key="3">
    <source>
        <dbReference type="Proteomes" id="UP000054725"/>
    </source>
</evidence>
<dbReference type="PATRIC" id="fig|45070.6.peg.1197"/>
<dbReference type="InterPro" id="IPR001895">
    <property type="entry name" value="RASGEF_cat_dom"/>
</dbReference>
<comment type="caution">
    <text evidence="2">The sequence shown here is derived from an EMBL/GenBank/DDBJ whole genome shotgun (WGS) entry which is preliminary data.</text>
</comment>
<dbReference type="STRING" id="45070.Lnau_1132"/>
<sequence>MALDFLTWFKQNQTFLKESTASTFWDEQITEPRIQKAIVKKQKNRMFYAHIEAKIASDHAQLINYYLKDAFKKLNSSDFEKPEGFANKEKASFVLQNFHETRDKLAFLIKTDISQHRNRDSQINAFRRWITTAEILLKHRSYEGYFLVITLLMQIDTEQKLSIETPVVCQEIFNKLCNLTDPSLNFKALRDKIKNNKAPQDFTPIFIWSRDLTALNSAIEQARDTTNTLVQQIRRETGNNEGFSSEEKKDKILGEIRCEQQVPLSPIPTHLIAKYRTSEEKYFDNNLATLRELAIREQHQNLAMEQTDDAESSTLEIPETTEEILSSMEIPTSCELNEIDQNLGLITTEATNLDEMQLRTDSSKQPAAPSKLYAQLLPNFWKRGCSSEKAHWESLFSLSTECSI</sequence>
<dbReference type="Proteomes" id="UP000054725">
    <property type="component" value="Unassembled WGS sequence"/>
</dbReference>
<dbReference type="AlphaFoldDB" id="A0A0W0WV57"/>
<evidence type="ECO:0000259" key="1">
    <source>
        <dbReference type="Pfam" id="PF00617"/>
    </source>
</evidence>
<reference evidence="2 3" key="1">
    <citation type="submission" date="2015-11" db="EMBL/GenBank/DDBJ databases">
        <title>Genomic analysis of 38 Legionella species identifies large and diverse effector repertoires.</title>
        <authorList>
            <person name="Burstein D."/>
            <person name="Amaro F."/>
            <person name="Zusman T."/>
            <person name="Lifshitz Z."/>
            <person name="Cohen O."/>
            <person name="Gilbert J.A."/>
            <person name="Pupko T."/>
            <person name="Shuman H.A."/>
            <person name="Segal G."/>
        </authorList>
    </citation>
    <scope>NUCLEOTIDE SEQUENCE [LARGE SCALE GENOMIC DNA]</scope>
    <source>
        <strain evidence="2 3">ATCC 49506</strain>
    </source>
</reference>
<dbReference type="InterPro" id="IPR023578">
    <property type="entry name" value="Ras_GEF_dom_sf"/>
</dbReference>
<proteinExistence type="predicted"/>
<name>A0A0W0WV57_9GAMM</name>
<organism evidence="2 3">
    <name type="scientific">Legionella nautarum</name>
    <dbReference type="NCBI Taxonomy" id="45070"/>
    <lineage>
        <taxon>Bacteria</taxon>
        <taxon>Pseudomonadati</taxon>
        <taxon>Pseudomonadota</taxon>
        <taxon>Gammaproteobacteria</taxon>
        <taxon>Legionellales</taxon>
        <taxon>Legionellaceae</taxon>
        <taxon>Legionella</taxon>
    </lineage>
</organism>
<dbReference type="RefSeq" id="WP_058504171.1">
    <property type="nucleotide sequence ID" value="NZ_CAAAIF010000001.1"/>
</dbReference>
<evidence type="ECO:0000313" key="2">
    <source>
        <dbReference type="EMBL" id="KTD36148.1"/>
    </source>
</evidence>
<keyword evidence="3" id="KW-1185">Reference proteome</keyword>
<dbReference type="Gene3D" id="1.10.840.10">
    <property type="entry name" value="Ras guanine-nucleotide exchange factors catalytic domain"/>
    <property type="match status" value="1"/>
</dbReference>
<dbReference type="InterPro" id="IPR036964">
    <property type="entry name" value="RASGEF_cat_dom_sf"/>
</dbReference>
<protein>
    <submittedName>
        <fullName evidence="2">RasGEF domain protein</fullName>
    </submittedName>
</protein>
<dbReference type="SUPFAM" id="SSF48366">
    <property type="entry name" value="Ras GEF"/>
    <property type="match status" value="1"/>
</dbReference>